<keyword evidence="5 9" id="KW-0812">Transmembrane</keyword>
<gene>
    <name evidence="11" type="ORF">QJU78_02815</name>
</gene>
<evidence type="ECO:0000256" key="2">
    <source>
        <dbReference type="ARBA" id="ARBA00022448"/>
    </source>
</evidence>
<accession>A0AAW8CJB6</accession>
<dbReference type="InterPro" id="IPR055348">
    <property type="entry name" value="DctQ"/>
</dbReference>
<comment type="subunit">
    <text evidence="9">The complex comprises the extracytoplasmic solute receptor protein and the two transmembrane proteins.</text>
</comment>
<evidence type="ECO:0000256" key="5">
    <source>
        <dbReference type="ARBA" id="ARBA00022692"/>
    </source>
</evidence>
<dbReference type="GO" id="GO:0005886">
    <property type="term" value="C:plasma membrane"/>
    <property type="evidence" value="ECO:0007669"/>
    <property type="project" value="UniProtKB-SubCell"/>
</dbReference>
<feature type="transmembrane region" description="Helical" evidence="9">
    <location>
        <begin position="14"/>
        <end position="34"/>
    </location>
</feature>
<dbReference type="EMBL" id="JASAYJ010000004">
    <property type="protein sequence ID" value="MDP8186713.1"/>
    <property type="molecule type" value="Genomic_DNA"/>
</dbReference>
<protein>
    <recommendedName>
        <fullName evidence="9">TRAP transporter small permease protein</fullName>
    </recommendedName>
</protein>
<organism evidence="11 12">
    <name type="scientific">Pasteurella atlantica</name>
    <dbReference type="NCBI Taxonomy" id="2827233"/>
    <lineage>
        <taxon>Bacteria</taxon>
        <taxon>Pseudomonadati</taxon>
        <taxon>Pseudomonadota</taxon>
        <taxon>Gammaproteobacteria</taxon>
        <taxon>Pasteurellales</taxon>
        <taxon>Pasteurellaceae</taxon>
        <taxon>Pasteurella</taxon>
    </lineage>
</organism>
<dbReference type="PANTHER" id="PTHR35011:SF2">
    <property type="entry name" value="2,3-DIKETO-L-GULONATE TRAP TRANSPORTER SMALL PERMEASE PROTEIN YIAM"/>
    <property type="match status" value="1"/>
</dbReference>
<dbReference type="PANTHER" id="PTHR35011">
    <property type="entry name" value="2,3-DIKETO-L-GULONATE TRAP TRANSPORTER SMALL PERMEASE PROTEIN YIAM"/>
    <property type="match status" value="1"/>
</dbReference>
<evidence type="ECO:0000256" key="4">
    <source>
        <dbReference type="ARBA" id="ARBA00022519"/>
    </source>
</evidence>
<evidence type="ECO:0000259" key="10">
    <source>
        <dbReference type="Pfam" id="PF04290"/>
    </source>
</evidence>
<evidence type="ECO:0000313" key="11">
    <source>
        <dbReference type="EMBL" id="MDP8186713.1"/>
    </source>
</evidence>
<dbReference type="GO" id="GO:0015740">
    <property type="term" value="P:C4-dicarboxylate transport"/>
    <property type="evidence" value="ECO:0007669"/>
    <property type="project" value="TreeGrafter"/>
</dbReference>
<reference evidence="11" key="1">
    <citation type="journal article" date="2023" name="Front. Microbiol.">
        <title>Phylogeography and host specificity of Pasteurellaceae pathogenic to sea-farmed fish in the north-east Atlantic.</title>
        <authorList>
            <person name="Gulla S."/>
            <person name="Colquhoun D.J."/>
            <person name="Olsen A.B."/>
            <person name="Spilsberg B."/>
            <person name="Lagesen K."/>
            <person name="Aakesson C.P."/>
            <person name="Strom S."/>
            <person name="Manji F."/>
            <person name="Birkbeck T.H."/>
            <person name="Nilsen H.K."/>
        </authorList>
    </citation>
    <scope>NUCLEOTIDE SEQUENCE</scope>
    <source>
        <strain evidence="11">VIB1234</strain>
    </source>
</reference>
<proteinExistence type="inferred from homology"/>
<evidence type="ECO:0000313" key="12">
    <source>
        <dbReference type="Proteomes" id="UP001230466"/>
    </source>
</evidence>
<feature type="transmembrane region" description="Helical" evidence="9">
    <location>
        <begin position="126"/>
        <end position="146"/>
    </location>
</feature>
<dbReference type="Proteomes" id="UP001230466">
    <property type="component" value="Unassembled WGS sequence"/>
</dbReference>
<comment type="function">
    <text evidence="9">Part of the tripartite ATP-independent periplasmic (TRAP) transport system.</text>
</comment>
<feature type="transmembrane region" description="Helical" evidence="9">
    <location>
        <begin position="46"/>
        <end position="63"/>
    </location>
</feature>
<feature type="transmembrane region" description="Helical" evidence="9">
    <location>
        <begin position="84"/>
        <end position="106"/>
    </location>
</feature>
<keyword evidence="2 9" id="KW-0813">Transport</keyword>
<sequence>MNTSKILDNTLKSLSILALVIMICLVFFNALLRYFFDSGIAWSEEFARICFVYMIFLGIVLVAKERGHLTVDIVISTLSPKYKIIFLIISDLLILLATSFITIGAYELAKLTYMQKMPATGISSAFLYSAAIISSICYFLIISFSLRKNIKSVYFKGDK</sequence>
<keyword evidence="4 9" id="KW-0997">Cell inner membrane</keyword>
<evidence type="ECO:0000256" key="9">
    <source>
        <dbReference type="RuleBase" id="RU369079"/>
    </source>
</evidence>
<comment type="similarity">
    <text evidence="8 9">Belongs to the TRAP transporter small permease family.</text>
</comment>
<evidence type="ECO:0000256" key="8">
    <source>
        <dbReference type="ARBA" id="ARBA00038436"/>
    </source>
</evidence>
<dbReference type="AlphaFoldDB" id="A0AAW8CJB6"/>
<evidence type="ECO:0000256" key="1">
    <source>
        <dbReference type="ARBA" id="ARBA00004429"/>
    </source>
</evidence>
<dbReference type="RefSeq" id="WP_211597341.1">
    <property type="nucleotide sequence ID" value="NZ_JAGRQI010000004.1"/>
</dbReference>
<dbReference type="GO" id="GO:0022857">
    <property type="term" value="F:transmembrane transporter activity"/>
    <property type="evidence" value="ECO:0007669"/>
    <property type="project" value="UniProtKB-UniRule"/>
</dbReference>
<dbReference type="Pfam" id="PF04290">
    <property type="entry name" value="DctQ"/>
    <property type="match status" value="1"/>
</dbReference>
<comment type="subcellular location">
    <subcellularLocation>
        <location evidence="1 9">Cell inner membrane</location>
        <topology evidence="1 9">Multi-pass membrane protein</topology>
    </subcellularLocation>
</comment>
<name>A0AAW8CJB6_9PAST</name>
<evidence type="ECO:0000256" key="7">
    <source>
        <dbReference type="ARBA" id="ARBA00023136"/>
    </source>
</evidence>
<evidence type="ECO:0000256" key="6">
    <source>
        <dbReference type="ARBA" id="ARBA00022989"/>
    </source>
</evidence>
<keyword evidence="3" id="KW-1003">Cell membrane</keyword>
<feature type="domain" description="Tripartite ATP-independent periplasmic transporters DctQ component" evidence="10">
    <location>
        <begin position="22"/>
        <end position="142"/>
    </location>
</feature>
<evidence type="ECO:0000256" key="3">
    <source>
        <dbReference type="ARBA" id="ARBA00022475"/>
    </source>
</evidence>
<keyword evidence="6 9" id="KW-1133">Transmembrane helix</keyword>
<dbReference type="InterPro" id="IPR007387">
    <property type="entry name" value="TRAP_DctQ"/>
</dbReference>
<keyword evidence="7 9" id="KW-0472">Membrane</keyword>
<comment type="caution">
    <text evidence="11">The sequence shown here is derived from an EMBL/GenBank/DDBJ whole genome shotgun (WGS) entry which is preliminary data.</text>
</comment>